<dbReference type="AlphaFoldDB" id="A0A382F9W3"/>
<gene>
    <name evidence="2" type="ORF">METZ01_LOCUS212266</name>
</gene>
<evidence type="ECO:0000259" key="1">
    <source>
        <dbReference type="SMART" id="SM00282"/>
    </source>
</evidence>
<dbReference type="InterPro" id="IPR013320">
    <property type="entry name" value="ConA-like_dom_sf"/>
</dbReference>
<dbReference type="Gene3D" id="2.60.120.200">
    <property type="match status" value="1"/>
</dbReference>
<feature type="non-terminal residue" evidence="2">
    <location>
        <position position="533"/>
    </location>
</feature>
<name>A0A382F9W3_9ZZZZ</name>
<dbReference type="Pfam" id="PF13385">
    <property type="entry name" value="Laminin_G_3"/>
    <property type="match status" value="1"/>
</dbReference>
<dbReference type="CDD" id="cd00110">
    <property type="entry name" value="LamG"/>
    <property type="match status" value="1"/>
</dbReference>
<proteinExistence type="predicted"/>
<dbReference type="EMBL" id="UINC01048639">
    <property type="protein sequence ID" value="SVB59412.1"/>
    <property type="molecule type" value="Genomic_DNA"/>
</dbReference>
<dbReference type="InterPro" id="IPR001791">
    <property type="entry name" value="Laminin_G"/>
</dbReference>
<feature type="domain" description="Laminin G" evidence="1">
    <location>
        <begin position="134"/>
        <end position="263"/>
    </location>
</feature>
<dbReference type="SUPFAM" id="SSF49899">
    <property type="entry name" value="Concanavalin A-like lectins/glucanases"/>
    <property type="match status" value="1"/>
</dbReference>
<dbReference type="SMART" id="SM00282">
    <property type="entry name" value="LamG"/>
    <property type="match status" value="1"/>
</dbReference>
<protein>
    <recommendedName>
        <fullName evidence="1">Laminin G domain-containing protein</fullName>
    </recommendedName>
</protein>
<sequence>PDTIETRITYYYDGAEYNITLDTSISHSEKIWVNLRPVASIDQINGVGDILETGSEEAIKGADVVMADSHTIAYWPFNEGSGSMVADVTTTAYTGTINPSAIWNEGRSNATDDYSVEFDGTFTNIATNTDFDATEFTAEVWFKTDTSNKMVLFSDKGGSKWAYNLYIDLVHLQYYGLAFDFTVDNGNLVRLTSTGSVTDNEWHFAVVVRGEDYVELWLDGVMVAEREWSGDIDFASSSISIGQNPLGSESFKGLIDDLRFSDIARHNEDFMTGSGIVEFVSDSYDLDGEISEYIWTSAIDGEIGRGQILYFPVDSLTQGSHNIQLQVIDDNGTASDYVSSVLVVMERPDSEIVSVKVNGDSVWSGWGSIEANSGDNVSFKGRTTSSQFISEFSWTSDQDGVISTVAEFDIDTLSNGTHAITFKLKGANGLWSSEQEVSIDINGRPVIGNSNVTSETLDRLKSAMFKVRIEDDNTDESSLIYDIGYRIKGGGGEWESEYISDTSYNGETEELEFTFTPDQNAPTGEYEFFVEAT</sequence>
<evidence type="ECO:0000313" key="2">
    <source>
        <dbReference type="EMBL" id="SVB59412.1"/>
    </source>
</evidence>
<reference evidence="2" key="1">
    <citation type="submission" date="2018-05" db="EMBL/GenBank/DDBJ databases">
        <authorList>
            <person name="Lanie J.A."/>
            <person name="Ng W.-L."/>
            <person name="Kazmierczak K.M."/>
            <person name="Andrzejewski T.M."/>
            <person name="Davidsen T.M."/>
            <person name="Wayne K.J."/>
            <person name="Tettelin H."/>
            <person name="Glass J.I."/>
            <person name="Rusch D."/>
            <person name="Podicherti R."/>
            <person name="Tsui H.-C.T."/>
            <person name="Winkler M.E."/>
        </authorList>
    </citation>
    <scope>NUCLEOTIDE SEQUENCE</scope>
</reference>
<accession>A0A382F9W3</accession>
<organism evidence="2">
    <name type="scientific">marine metagenome</name>
    <dbReference type="NCBI Taxonomy" id="408172"/>
    <lineage>
        <taxon>unclassified sequences</taxon>
        <taxon>metagenomes</taxon>
        <taxon>ecological metagenomes</taxon>
    </lineage>
</organism>
<feature type="non-terminal residue" evidence="2">
    <location>
        <position position="1"/>
    </location>
</feature>